<protein>
    <submittedName>
        <fullName evidence="1">Uncharacterized protein</fullName>
    </submittedName>
</protein>
<reference evidence="1" key="1">
    <citation type="journal article" date="2021" name="Proc. Natl. Acad. Sci. U.S.A.">
        <title>A Catalog of Tens of Thousands of Viruses from Human Metagenomes Reveals Hidden Associations with Chronic Diseases.</title>
        <authorList>
            <person name="Tisza M.J."/>
            <person name="Buck C.B."/>
        </authorList>
    </citation>
    <scope>NUCLEOTIDE SEQUENCE</scope>
    <source>
        <strain evidence="1">Ct73V17</strain>
    </source>
</reference>
<organism evidence="1">
    <name type="scientific">Siphoviridae sp. ct73V17</name>
    <dbReference type="NCBI Taxonomy" id="2826302"/>
    <lineage>
        <taxon>Viruses</taxon>
        <taxon>Duplodnaviria</taxon>
        <taxon>Heunggongvirae</taxon>
        <taxon>Uroviricota</taxon>
        <taxon>Caudoviricetes</taxon>
    </lineage>
</organism>
<proteinExistence type="predicted"/>
<name>A0A8S5M6D3_9CAUD</name>
<evidence type="ECO:0000313" key="1">
    <source>
        <dbReference type="EMBL" id="DAD77869.1"/>
    </source>
</evidence>
<accession>A0A8S5M6D3</accession>
<dbReference type="EMBL" id="BK014835">
    <property type="protein sequence ID" value="DAD77869.1"/>
    <property type="molecule type" value="Genomic_DNA"/>
</dbReference>
<sequence>MSCKAYQSRVIYWKSTENLGLLIVVRQRKKTKLIGIINNIRQNC</sequence>